<gene>
    <name evidence="3" type="ORF">SAMN05444359_115111</name>
</gene>
<dbReference type="Proteomes" id="UP000199021">
    <property type="component" value="Unassembled WGS sequence"/>
</dbReference>
<dbReference type="PANTHER" id="PTHR33308">
    <property type="entry name" value="PEPTIDOGLYCAN HYDROLASE FLGJ"/>
    <property type="match status" value="1"/>
</dbReference>
<accession>A0A1H9IR28</accession>
<dbReference type="PANTHER" id="PTHR33308:SF9">
    <property type="entry name" value="PEPTIDOGLYCAN HYDROLASE FLGJ"/>
    <property type="match status" value="1"/>
</dbReference>
<keyword evidence="4" id="KW-1185">Reference proteome</keyword>
<dbReference type="Pfam" id="PF01832">
    <property type="entry name" value="Glucosaminidase"/>
    <property type="match status" value="1"/>
</dbReference>
<evidence type="ECO:0000259" key="2">
    <source>
        <dbReference type="SMART" id="SM00047"/>
    </source>
</evidence>
<evidence type="ECO:0000256" key="1">
    <source>
        <dbReference type="ARBA" id="ARBA00022801"/>
    </source>
</evidence>
<dbReference type="EMBL" id="FOFB01000015">
    <property type="protein sequence ID" value="SEQ77231.1"/>
    <property type="molecule type" value="Genomic_DNA"/>
</dbReference>
<dbReference type="InParanoid" id="A0A1H9IR28"/>
<organism evidence="3 4">
    <name type="scientific">Neolewinella agarilytica</name>
    <dbReference type="NCBI Taxonomy" id="478744"/>
    <lineage>
        <taxon>Bacteria</taxon>
        <taxon>Pseudomonadati</taxon>
        <taxon>Bacteroidota</taxon>
        <taxon>Saprospiria</taxon>
        <taxon>Saprospirales</taxon>
        <taxon>Lewinellaceae</taxon>
        <taxon>Neolewinella</taxon>
    </lineage>
</organism>
<dbReference type="AlphaFoldDB" id="A0A1H9IR28"/>
<sequence>MINQANLPIPAGWKLFFRELYRRVQQQINSPWTKVVFLFALTIIVTRKELSMSISINGGDFFALNETSVFKDMTDGPIITGAQSAGALGGAEAKLTSYSAPKREWTEKQKKQLAYVDLYKLTALAEMETHRIPASITLAQGLLESGTGRSTLARKNNNHFGIKCFSKKCRKGHCSNHSDDHHKDFFRNFDSPEESYRAHSQVLLKSRYKPLFDLSITDYKGWSHGLRKAGYATDPRYGDKLIRMIEDLELWRYDRL</sequence>
<dbReference type="STRING" id="478744.SAMN05444359_115111"/>
<dbReference type="FunCoup" id="A0A1H9IR28">
    <property type="interactions" value="17"/>
</dbReference>
<dbReference type="RefSeq" id="WP_217642169.1">
    <property type="nucleotide sequence ID" value="NZ_FOFB01000015.1"/>
</dbReference>
<keyword evidence="1 3" id="KW-0378">Hydrolase</keyword>
<evidence type="ECO:0000313" key="4">
    <source>
        <dbReference type="Proteomes" id="UP000199021"/>
    </source>
</evidence>
<reference evidence="4" key="1">
    <citation type="submission" date="2016-10" db="EMBL/GenBank/DDBJ databases">
        <authorList>
            <person name="Varghese N."/>
            <person name="Submissions S."/>
        </authorList>
    </citation>
    <scope>NUCLEOTIDE SEQUENCE [LARGE SCALE GENOMIC DNA]</scope>
    <source>
        <strain evidence="4">DSM 24740</strain>
    </source>
</reference>
<proteinExistence type="predicted"/>
<dbReference type="SMART" id="SM00047">
    <property type="entry name" value="LYZ2"/>
    <property type="match status" value="1"/>
</dbReference>
<protein>
    <submittedName>
        <fullName evidence="3">Flagellum-specific peptidoglycan hydrolase FlgJ</fullName>
    </submittedName>
</protein>
<name>A0A1H9IR28_9BACT</name>
<feature type="domain" description="Mannosyl-glycoprotein endo-beta-N-acetylglucosamidase-like" evidence="2">
    <location>
        <begin position="105"/>
        <end position="254"/>
    </location>
</feature>
<dbReference type="InterPro" id="IPR002901">
    <property type="entry name" value="MGlyc_endo_b_GlcNAc-like_dom"/>
</dbReference>
<evidence type="ECO:0000313" key="3">
    <source>
        <dbReference type="EMBL" id="SEQ77231.1"/>
    </source>
</evidence>
<dbReference type="InterPro" id="IPR051056">
    <property type="entry name" value="Glycosyl_Hydrolase_73"/>
</dbReference>
<dbReference type="Gene3D" id="1.10.530.10">
    <property type="match status" value="1"/>
</dbReference>
<dbReference type="GO" id="GO:0004040">
    <property type="term" value="F:amidase activity"/>
    <property type="evidence" value="ECO:0007669"/>
    <property type="project" value="InterPro"/>
</dbReference>